<name>A0AAP0BRS9_9ASPA</name>
<evidence type="ECO:0000256" key="1">
    <source>
        <dbReference type="SAM" id="MobiDB-lite"/>
    </source>
</evidence>
<accession>A0AAP0BRS9</accession>
<organism evidence="2 3">
    <name type="scientific">Platanthera zijinensis</name>
    <dbReference type="NCBI Taxonomy" id="2320716"/>
    <lineage>
        <taxon>Eukaryota</taxon>
        <taxon>Viridiplantae</taxon>
        <taxon>Streptophyta</taxon>
        <taxon>Embryophyta</taxon>
        <taxon>Tracheophyta</taxon>
        <taxon>Spermatophyta</taxon>
        <taxon>Magnoliopsida</taxon>
        <taxon>Liliopsida</taxon>
        <taxon>Asparagales</taxon>
        <taxon>Orchidaceae</taxon>
        <taxon>Orchidoideae</taxon>
        <taxon>Orchideae</taxon>
        <taxon>Orchidinae</taxon>
        <taxon>Platanthera</taxon>
    </lineage>
</organism>
<dbReference type="InterPro" id="IPR001646">
    <property type="entry name" value="5peptide_repeat"/>
</dbReference>
<dbReference type="Gene3D" id="2.160.20.80">
    <property type="entry name" value="E3 ubiquitin-protein ligase SopA"/>
    <property type="match status" value="1"/>
</dbReference>
<evidence type="ECO:0000313" key="3">
    <source>
        <dbReference type="Proteomes" id="UP001418222"/>
    </source>
</evidence>
<sequence length="271" mass="29913">MGIVVEKMNSTVSSRDPAKKIGIHGNSKVHNRKEKGEGKREKSSHRRRFSLKLPVKAQIQPSTAAGAKLNGANLQDANLQRAYLRDVDLRHIFLRDPHTMEVRLHHGGEDNNPPSSKVFSYDALNVGLGDIGKIRFAHVAFCFGLAELEEANAAGADKAVGNVIGERIARPIPSISANYELVRRLRPHEPPRKTNSTYPGTVSLHNPNNALSLVPETPDPLTTSMDTCATEYHRNFNQLKATTELLSEQHQTGMNALRLSELLLVLLIICI</sequence>
<evidence type="ECO:0000313" key="2">
    <source>
        <dbReference type="EMBL" id="KAK8948960.1"/>
    </source>
</evidence>
<feature type="region of interest" description="Disordered" evidence="1">
    <location>
        <begin position="1"/>
        <end position="48"/>
    </location>
</feature>
<dbReference type="AlphaFoldDB" id="A0AAP0BRS9"/>
<proteinExistence type="predicted"/>
<protein>
    <submittedName>
        <fullName evidence="2">Uncharacterized protein</fullName>
    </submittedName>
</protein>
<keyword evidence="3" id="KW-1185">Reference proteome</keyword>
<gene>
    <name evidence="2" type="ORF">KSP39_PZI005197</name>
</gene>
<comment type="caution">
    <text evidence="2">The sequence shown here is derived from an EMBL/GenBank/DDBJ whole genome shotgun (WGS) entry which is preliminary data.</text>
</comment>
<dbReference type="SUPFAM" id="SSF141571">
    <property type="entry name" value="Pentapeptide repeat-like"/>
    <property type="match status" value="1"/>
</dbReference>
<dbReference type="Pfam" id="PF00805">
    <property type="entry name" value="Pentapeptide"/>
    <property type="match status" value="1"/>
</dbReference>
<reference evidence="2 3" key="1">
    <citation type="journal article" date="2022" name="Nat. Plants">
        <title>Genomes of leafy and leafless Platanthera orchids illuminate the evolution of mycoheterotrophy.</title>
        <authorList>
            <person name="Li M.H."/>
            <person name="Liu K.W."/>
            <person name="Li Z."/>
            <person name="Lu H.C."/>
            <person name="Ye Q.L."/>
            <person name="Zhang D."/>
            <person name="Wang J.Y."/>
            <person name="Li Y.F."/>
            <person name="Zhong Z.M."/>
            <person name="Liu X."/>
            <person name="Yu X."/>
            <person name="Liu D.K."/>
            <person name="Tu X.D."/>
            <person name="Liu B."/>
            <person name="Hao Y."/>
            <person name="Liao X.Y."/>
            <person name="Jiang Y.T."/>
            <person name="Sun W.H."/>
            <person name="Chen J."/>
            <person name="Chen Y.Q."/>
            <person name="Ai Y."/>
            <person name="Zhai J.W."/>
            <person name="Wu S.S."/>
            <person name="Zhou Z."/>
            <person name="Hsiao Y.Y."/>
            <person name="Wu W.L."/>
            <person name="Chen Y.Y."/>
            <person name="Lin Y.F."/>
            <person name="Hsu J.L."/>
            <person name="Li C.Y."/>
            <person name="Wang Z.W."/>
            <person name="Zhao X."/>
            <person name="Zhong W.Y."/>
            <person name="Ma X.K."/>
            <person name="Ma L."/>
            <person name="Huang J."/>
            <person name="Chen G.Z."/>
            <person name="Huang M.Z."/>
            <person name="Huang L."/>
            <person name="Peng D.H."/>
            <person name="Luo Y.B."/>
            <person name="Zou S.Q."/>
            <person name="Chen S.P."/>
            <person name="Lan S."/>
            <person name="Tsai W.C."/>
            <person name="Van de Peer Y."/>
            <person name="Liu Z.J."/>
        </authorList>
    </citation>
    <scope>NUCLEOTIDE SEQUENCE [LARGE SCALE GENOMIC DNA]</scope>
    <source>
        <strain evidence="2">Lor287</strain>
    </source>
</reference>
<dbReference type="Proteomes" id="UP001418222">
    <property type="component" value="Unassembled WGS sequence"/>
</dbReference>
<dbReference type="EMBL" id="JBBWWQ010000004">
    <property type="protein sequence ID" value="KAK8948960.1"/>
    <property type="molecule type" value="Genomic_DNA"/>
</dbReference>